<accession>A0ABR2JYX1</accession>
<gene>
    <name evidence="3" type="ORF">M9Y10_043147</name>
</gene>
<dbReference type="PANTHER" id="PTHR23317">
    <property type="entry name" value="DEDICATOR OF CYTOKINESIS DOCK"/>
    <property type="match status" value="1"/>
</dbReference>
<organism evidence="3 4">
    <name type="scientific">Tritrichomonas musculus</name>
    <dbReference type="NCBI Taxonomy" id="1915356"/>
    <lineage>
        <taxon>Eukaryota</taxon>
        <taxon>Metamonada</taxon>
        <taxon>Parabasalia</taxon>
        <taxon>Tritrichomonadida</taxon>
        <taxon>Tritrichomonadidae</taxon>
        <taxon>Tritrichomonas</taxon>
    </lineage>
</organism>
<dbReference type="PANTHER" id="PTHR23317:SF76">
    <property type="entry name" value="LD20667P"/>
    <property type="match status" value="1"/>
</dbReference>
<protein>
    <submittedName>
        <fullName evidence="3">Dedicator of cytokinesis protein 9</fullName>
    </submittedName>
</protein>
<name>A0ABR2JYX1_9EUKA</name>
<evidence type="ECO:0000256" key="1">
    <source>
        <dbReference type="SAM" id="MobiDB-lite"/>
    </source>
</evidence>
<dbReference type="InterPro" id="IPR026791">
    <property type="entry name" value="DOCK"/>
</dbReference>
<feature type="domain" description="DOCKER Lobe A" evidence="2">
    <location>
        <begin position="1074"/>
        <end position="1249"/>
    </location>
</feature>
<dbReference type="Gene3D" id="1.25.40.410">
    <property type="match status" value="1"/>
</dbReference>
<proteinExistence type="predicted"/>
<keyword evidence="4" id="KW-1185">Reference proteome</keyword>
<dbReference type="EMBL" id="JAPFFF010000008">
    <property type="protein sequence ID" value="KAK8884044.1"/>
    <property type="molecule type" value="Genomic_DNA"/>
</dbReference>
<evidence type="ECO:0000259" key="2">
    <source>
        <dbReference type="Pfam" id="PF06920"/>
    </source>
</evidence>
<dbReference type="Proteomes" id="UP001470230">
    <property type="component" value="Unassembled WGS sequence"/>
</dbReference>
<dbReference type="Pfam" id="PF06920">
    <property type="entry name" value="DHR-2_Lobe_A"/>
    <property type="match status" value="1"/>
</dbReference>
<feature type="region of interest" description="Disordered" evidence="1">
    <location>
        <begin position="1441"/>
        <end position="1460"/>
    </location>
</feature>
<reference evidence="3 4" key="1">
    <citation type="submission" date="2024-04" db="EMBL/GenBank/DDBJ databases">
        <title>Tritrichomonas musculus Genome.</title>
        <authorList>
            <person name="Alves-Ferreira E."/>
            <person name="Grigg M."/>
            <person name="Lorenzi H."/>
            <person name="Galac M."/>
        </authorList>
    </citation>
    <scope>NUCLEOTIDE SEQUENCE [LARGE SCALE GENOMIC DNA]</scope>
    <source>
        <strain evidence="3 4">EAF2021</strain>
    </source>
</reference>
<evidence type="ECO:0000313" key="4">
    <source>
        <dbReference type="Proteomes" id="UP001470230"/>
    </source>
</evidence>
<dbReference type="InterPro" id="IPR046769">
    <property type="entry name" value="DOCKER_Lobe_A"/>
</dbReference>
<sequence length="1555" mass="178071">METPTPQVNIIRPQPRITLEPPVVLNVPYKVGEELLALNNNWGAPLLQQPKVSYNVHTPKDLDPPQIIDSYNEYNLSPNDKSLYVNKLEKETIMQFLNRTSINVENGQVFDLRPISNVTSSSMKNRPFISLPPPLSSLSVSYLHVVLSPISVHGSAITLTNYQGCLFLIDQEKNSVATEAAYFVSTDGQPRFVQTNGTDLYFEVQNCKPSILLVIILMHSEALDLDNFVEEITSKATPKEDPKKSPIPFAYSYITPFKDNNSSTVSFNFPWSLVRPSDDFSSLFGNTSSDFDSISLIGKATIQVLPFENLPHVRLTSEEKDTSKDNEVFNNNPIDNSNSPLLALSIPQRTFFPTSIISLSSITFTFNNPPKGDYAMFRVFLSDNLTDPLKPDSLPVFISRAREPLLNSYESTGMPLSRHIVFPDIIRMRLDKPLASTSNIIIQFITVGKKESTIYKLTAFPLFVDNNIIQTSAHTFFTHHSKDLKSQPDYLTKCQKSKKSSVSLYIDIPQVFYPPAVLTQLATALLPEQIASLPLKQLGPEVLLPQLIPIVSKLFTIIAPPSAVYLLDIISMFKADDSKPQLRSWLFHNFDPKVAKTYFLSSFTNSINGLIMEAIEKKQNDVINNLIKSFDIICDILITSYMLKKEDYFPNSLYTMFISISETICYEAEGGHVNEVIGMNHIFGDAMFIFHSLTNEHIMNAVRCHIKKVLDLHNPEYLFLIWDFLMRFTDTNEFALYIASHFPVKPITRIIFSPYNKVSSMIFMAITETFSSGDKNSITLCCNFICRLFLPLENDDVPKQMRYRIAYAFFPIFEIITISFDKLELDQKLELLPAILFMLGYSPQQLLRYHFISNTSNMQTQFIKFLQDAIDTIYTVIGPERRSTTYLNGVFDEFTKRILQLLNYNVRGLKDYLQSSIDVLSKLMNSPYQIPNNYPLLFDTVSRVIHYYPCQKPLVMSLLTIVTSKQHLVRCFATSLILLFFKSDYDTRKTVVVSSVEVLDSVTNLMLHSPQIDDIQMYKLMLNTIGEMSKDVFNVDDFTKKLCERTTAANNIANIIEKMRETDKTPEEHCRYVMNIADQYQTYPSMRVNWLREIVQINLKNNSYSSAFVAQLHICALIATVIMHESSFECSIESSEFKKQFNLLVCQPISYGKKLILSQRLFEFFPSVLEETKIDFGAISEDFKFIASDFTLQYLNEALVDAIDLGIKAKLYYSVRPLYSLQLRIMDELGKYKSMGEICENASELFKKLKANGTMTYTNTLSFFVAYNDNPKEKVIYSVEEENVDSFIENCKSKNTTIEQIYEFEQGFAAMHQNGGGEFENQHCWTIFRNKPTLDYLIKNVKDIYQNEVELIQYKTSYPLPFYMISLPVANEQNVRISLIKHIQIEVKKVDEIINQVAYEFERFFPCASNSKVYGNYLIHYKDDIERIVATLQCVFPVTFETSQSEPPPENQPEPSEDQTSNSITLYDLLKVLADKGGKREANNIAQTLSPSIERLLEVFKTVINASNDKSFNTDYEVSQEQFVKFRKQFGLKENNELTPYQGKVDPLLEVFDYE</sequence>
<evidence type="ECO:0000313" key="3">
    <source>
        <dbReference type="EMBL" id="KAK8884044.1"/>
    </source>
</evidence>
<dbReference type="InterPro" id="IPR043161">
    <property type="entry name" value="DOCK_C_lobe_A"/>
</dbReference>
<comment type="caution">
    <text evidence="3">The sequence shown here is derived from an EMBL/GenBank/DDBJ whole genome shotgun (WGS) entry which is preliminary data.</text>
</comment>